<keyword evidence="1" id="KW-0732">Signal</keyword>
<sequence>MVFIRRLLLQWLVSWCSSKGLLLQASHAQSRTQANGVHPKTTTAMVGIMVFIQRTTTTSILFAEVVRKPRVCQENKEKE</sequence>
<protein>
    <recommendedName>
        <fullName evidence="4">Secreted protein</fullName>
    </recommendedName>
</protein>
<evidence type="ECO:0000313" key="2">
    <source>
        <dbReference type="EMBL" id="KAI9271707.1"/>
    </source>
</evidence>
<evidence type="ECO:0000256" key="1">
    <source>
        <dbReference type="SAM" id="SignalP"/>
    </source>
</evidence>
<evidence type="ECO:0000313" key="3">
    <source>
        <dbReference type="Proteomes" id="UP001209540"/>
    </source>
</evidence>
<feature type="chain" id="PRO_5041907192" description="Secreted protein" evidence="1">
    <location>
        <begin position="19"/>
        <end position="79"/>
    </location>
</feature>
<reference evidence="2" key="1">
    <citation type="journal article" date="2022" name="IScience">
        <title>Evolution of zygomycete secretomes and the origins of terrestrial fungal ecologies.</title>
        <authorList>
            <person name="Chang Y."/>
            <person name="Wang Y."/>
            <person name="Mondo S."/>
            <person name="Ahrendt S."/>
            <person name="Andreopoulos W."/>
            <person name="Barry K."/>
            <person name="Beard J."/>
            <person name="Benny G.L."/>
            <person name="Blankenship S."/>
            <person name="Bonito G."/>
            <person name="Cuomo C."/>
            <person name="Desiro A."/>
            <person name="Gervers K.A."/>
            <person name="Hundley H."/>
            <person name="Kuo A."/>
            <person name="LaButti K."/>
            <person name="Lang B.F."/>
            <person name="Lipzen A."/>
            <person name="O'Donnell K."/>
            <person name="Pangilinan J."/>
            <person name="Reynolds N."/>
            <person name="Sandor L."/>
            <person name="Smith M.E."/>
            <person name="Tsang A."/>
            <person name="Grigoriev I.V."/>
            <person name="Stajich J.E."/>
            <person name="Spatafora J.W."/>
        </authorList>
    </citation>
    <scope>NUCLEOTIDE SEQUENCE</scope>
    <source>
        <strain evidence="2">RSA 2281</strain>
    </source>
</reference>
<reference evidence="2" key="2">
    <citation type="submission" date="2023-02" db="EMBL/GenBank/DDBJ databases">
        <authorList>
            <consortium name="DOE Joint Genome Institute"/>
            <person name="Mondo S.J."/>
            <person name="Chang Y."/>
            <person name="Wang Y."/>
            <person name="Ahrendt S."/>
            <person name="Andreopoulos W."/>
            <person name="Barry K."/>
            <person name="Beard J."/>
            <person name="Benny G.L."/>
            <person name="Blankenship S."/>
            <person name="Bonito G."/>
            <person name="Cuomo C."/>
            <person name="Desiro A."/>
            <person name="Gervers K.A."/>
            <person name="Hundley H."/>
            <person name="Kuo A."/>
            <person name="LaButti K."/>
            <person name="Lang B.F."/>
            <person name="Lipzen A."/>
            <person name="O'Donnell K."/>
            <person name="Pangilinan J."/>
            <person name="Reynolds N."/>
            <person name="Sandor L."/>
            <person name="Smith M.W."/>
            <person name="Tsang A."/>
            <person name="Grigoriev I.V."/>
            <person name="Stajich J.E."/>
            <person name="Spatafora J.W."/>
        </authorList>
    </citation>
    <scope>NUCLEOTIDE SEQUENCE</scope>
    <source>
        <strain evidence="2">RSA 2281</strain>
    </source>
</reference>
<dbReference type="EMBL" id="JAIXMP010000006">
    <property type="protein sequence ID" value="KAI9271707.1"/>
    <property type="molecule type" value="Genomic_DNA"/>
</dbReference>
<accession>A0AAD5PH25</accession>
<feature type="signal peptide" evidence="1">
    <location>
        <begin position="1"/>
        <end position="18"/>
    </location>
</feature>
<organism evidence="2 3">
    <name type="scientific">Phascolomyces articulosus</name>
    <dbReference type="NCBI Taxonomy" id="60185"/>
    <lineage>
        <taxon>Eukaryota</taxon>
        <taxon>Fungi</taxon>
        <taxon>Fungi incertae sedis</taxon>
        <taxon>Mucoromycota</taxon>
        <taxon>Mucoromycotina</taxon>
        <taxon>Mucoromycetes</taxon>
        <taxon>Mucorales</taxon>
        <taxon>Lichtheimiaceae</taxon>
        <taxon>Phascolomyces</taxon>
    </lineage>
</organism>
<name>A0AAD5PH25_9FUNG</name>
<evidence type="ECO:0008006" key="4">
    <source>
        <dbReference type="Google" id="ProtNLM"/>
    </source>
</evidence>
<proteinExistence type="predicted"/>
<keyword evidence="3" id="KW-1185">Reference proteome</keyword>
<comment type="caution">
    <text evidence="2">The sequence shown here is derived from an EMBL/GenBank/DDBJ whole genome shotgun (WGS) entry which is preliminary data.</text>
</comment>
<gene>
    <name evidence="2" type="ORF">BDA99DRAFT_500785</name>
</gene>
<dbReference type="Proteomes" id="UP001209540">
    <property type="component" value="Unassembled WGS sequence"/>
</dbReference>
<dbReference type="AlphaFoldDB" id="A0AAD5PH25"/>